<dbReference type="OrthoDB" id="941679at2759"/>
<feature type="chain" id="PRO_5036453665" description="glucan endo-1,3-beta-D-glucosidase" evidence="8">
    <location>
        <begin position="31"/>
        <end position="349"/>
    </location>
</feature>
<evidence type="ECO:0000256" key="4">
    <source>
        <dbReference type="ARBA" id="ARBA00022801"/>
    </source>
</evidence>
<evidence type="ECO:0000256" key="8">
    <source>
        <dbReference type="SAM" id="SignalP"/>
    </source>
</evidence>
<keyword evidence="4 7" id="KW-0378">Hydrolase</keyword>
<dbReference type="GO" id="GO:0042973">
    <property type="term" value="F:glucan endo-1,3-beta-D-glucosidase activity"/>
    <property type="evidence" value="ECO:0007669"/>
    <property type="project" value="UniProtKB-EC"/>
</dbReference>
<feature type="signal peptide" evidence="8">
    <location>
        <begin position="1"/>
        <end position="30"/>
    </location>
</feature>
<dbReference type="FunFam" id="3.20.20.80:FF:000010">
    <property type="entry name" value="glucan endo-1,3-beta-glucosidase, basic"/>
    <property type="match status" value="1"/>
</dbReference>
<organism evidence="9 10">
    <name type="scientific">Brassica carinata</name>
    <name type="common">Ethiopian mustard</name>
    <name type="synonym">Abyssinian cabbage</name>
    <dbReference type="NCBI Taxonomy" id="52824"/>
    <lineage>
        <taxon>Eukaryota</taxon>
        <taxon>Viridiplantae</taxon>
        <taxon>Streptophyta</taxon>
        <taxon>Embryophyta</taxon>
        <taxon>Tracheophyta</taxon>
        <taxon>Spermatophyta</taxon>
        <taxon>Magnoliopsida</taxon>
        <taxon>eudicotyledons</taxon>
        <taxon>Gunneridae</taxon>
        <taxon>Pentapetalae</taxon>
        <taxon>rosids</taxon>
        <taxon>malvids</taxon>
        <taxon>Brassicales</taxon>
        <taxon>Brassicaceae</taxon>
        <taxon>Brassiceae</taxon>
        <taxon>Brassica</taxon>
    </lineage>
</organism>
<gene>
    <name evidence="9" type="ORF">Bca52824_008322</name>
</gene>
<dbReference type="AlphaFoldDB" id="A0A8X7W9M5"/>
<name>A0A8X7W9M5_BRACI</name>
<sequence>MSGVRMLASSPMLLLLLSLLMASFFDTTAGQVGVCYGEMGNNLPSNSEAVDMFKRNNIRRIRMYDVNPNALNALRGSNIELILDIPNHKIDGIANNPMEATKWVRDNVESYNDVTFKYISVGNELKPRDLVGKETILIQAMQNIDKALSDARLSNIKVSTTTYMGAFTGTYPPSNGRFNATYLNFLQQAIDFLAEKQSPLLVNIYTYFGYIQNPKDIPLEFALFKPTKGFIDDNNKLPYQNLFDANLDSVYAALEKSRGGSLEVVVSESGWPTQGGLEANVPNAEAYINNLIQHVKNGSPKRPGKPITTYIFAMFDENDKPDAETEKYFGMFRPTDKKLKYGVNFPNFN</sequence>
<evidence type="ECO:0000256" key="7">
    <source>
        <dbReference type="RuleBase" id="RU004336"/>
    </source>
</evidence>
<evidence type="ECO:0000256" key="1">
    <source>
        <dbReference type="ARBA" id="ARBA00000382"/>
    </source>
</evidence>
<keyword evidence="10" id="KW-1185">Reference proteome</keyword>
<keyword evidence="8" id="KW-0732">Signal</keyword>
<evidence type="ECO:0000256" key="2">
    <source>
        <dbReference type="ARBA" id="ARBA00008773"/>
    </source>
</evidence>
<evidence type="ECO:0000256" key="3">
    <source>
        <dbReference type="ARBA" id="ARBA00012780"/>
    </source>
</evidence>
<keyword evidence="5 7" id="KW-0326">Glycosidase</keyword>
<comment type="similarity">
    <text evidence="2 6">Belongs to the glycosyl hydrolase 17 family.</text>
</comment>
<dbReference type="InterPro" id="IPR000490">
    <property type="entry name" value="Glyco_hydro_17"/>
</dbReference>
<dbReference type="InterPro" id="IPR017853">
    <property type="entry name" value="GH"/>
</dbReference>
<evidence type="ECO:0000313" key="10">
    <source>
        <dbReference type="Proteomes" id="UP000886595"/>
    </source>
</evidence>
<proteinExistence type="inferred from homology"/>
<dbReference type="PROSITE" id="PS00587">
    <property type="entry name" value="GLYCOSYL_HYDROL_F17"/>
    <property type="match status" value="1"/>
</dbReference>
<accession>A0A8X7W9M5</accession>
<dbReference type="Gene3D" id="3.20.20.80">
    <property type="entry name" value="Glycosidases"/>
    <property type="match status" value="1"/>
</dbReference>
<dbReference type="InterPro" id="IPR044965">
    <property type="entry name" value="Glyco_hydro_17_plant"/>
</dbReference>
<evidence type="ECO:0000256" key="6">
    <source>
        <dbReference type="RuleBase" id="RU004335"/>
    </source>
</evidence>
<dbReference type="SUPFAM" id="SSF51445">
    <property type="entry name" value="(Trans)glycosidases"/>
    <property type="match status" value="1"/>
</dbReference>
<evidence type="ECO:0000313" key="9">
    <source>
        <dbReference type="EMBL" id="KAG2325594.1"/>
    </source>
</evidence>
<dbReference type="PANTHER" id="PTHR32227">
    <property type="entry name" value="GLUCAN ENDO-1,3-BETA-GLUCOSIDASE BG1-RELATED-RELATED"/>
    <property type="match status" value="1"/>
</dbReference>
<protein>
    <recommendedName>
        <fullName evidence="3">glucan endo-1,3-beta-D-glucosidase</fullName>
        <ecNumber evidence="3">3.2.1.39</ecNumber>
    </recommendedName>
</protein>
<dbReference type="EC" id="3.2.1.39" evidence="3"/>
<evidence type="ECO:0000256" key="5">
    <source>
        <dbReference type="ARBA" id="ARBA00023295"/>
    </source>
</evidence>
<reference evidence="9 10" key="1">
    <citation type="submission" date="2020-02" db="EMBL/GenBank/DDBJ databases">
        <authorList>
            <person name="Ma Q."/>
            <person name="Huang Y."/>
            <person name="Song X."/>
            <person name="Pei D."/>
        </authorList>
    </citation>
    <scope>NUCLEOTIDE SEQUENCE [LARGE SCALE GENOMIC DNA]</scope>
    <source>
        <strain evidence="9">Sxm20200214</strain>
        <tissue evidence="9">Leaf</tissue>
    </source>
</reference>
<comment type="catalytic activity">
    <reaction evidence="1">
        <text>Hydrolysis of (1-&gt;3)-beta-D-glucosidic linkages in (1-&gt;3)-beta-D-glucans.</text>
        <dbReference type="EC" id="3.2.1.39"/>
    </reaction>
</comment>
<dbReference type="EMBL" id="JAAMPC010000002">
    <property type="protein sequence ID" value="KAG2325594.1"/>
    <property type="molecule type" value="Genomic_DNA"/>
</dbReference>
<comment type="caution">
    <text evidence="9">The sequence shown here is derived from an EMBL/GenBank/DDBJ whole genome shotgun (WGS) entry which is preliminary data.</text>
</comment>
<dbReference type="GO" id="GO:0005975">
    <property type="term" value="P:carbohydrate metabolic process"/>
    <property type="evidence" value="ECO:0007669"/>
    <property type="project" value="InterPro"/>
</dbReference>
<dbReference type="Pfam" id="PF00332">
    <property type="entry name" value="Glyco_hydro_17"/>
    <property type="match status" value="1"/>
</dbReference>
<dbReference type="Proteomes" id="UP000886595">
    <property type="component" value="Unassembled WGS sequence"/>
</dbReference>